<sequence length="97" mass="10875">MGSVALSHGLLEVAVLSEVRHRRKIHLAWSGAFRMARRRNTRNMFAAVLISTLSFRFDIFDSAASQPILRHTIAESIVSFLIETTHSSGRPTVTRLV</sequence>
<evidence type="ECO:0000313" key="1">
    <source>
        <dbReference type="EMBL" id="GFO44788.1"/>
    </source>
</evidence>
<keyword evidence="2" id="KW-1185">Reference proteome</keyword>
<organism evidence="1 2">
    <name type="scientific">Plakobranchus ocellatus</name>
    <dbReference type="NCBI Taxonomy" id="259542"/>
    <lineage>
        <taxon>Eukaryota</taxon>
        <taxon>Metazoa</taxon>
        <taxon>Spiralia</taxon>
        <taxon>Lophotrochozoa</taxon>
        <taxon>Mollusca</taxon>
        <taxon>Gastropoda</taxon>
        <taxon>Heterobranchia</taxon>
        <taxon>Euthyneura</taxon>
        <taxon>Panpulmonata</taxon>
        <taxon>Sacoglossa</taxon>
        <taxon>Placobranchoidea</taxon>
        <taxon>Plakobranchidae</taxon>
        <taxon>Plakobranchus</taxon>
    </lineage>
</organism>
<dbReference type="AlphaFoldDB" id="A0AAV4DKK7"/>
<evidence type="ECO:0000313" key="2">
    <source>
        <dbReference type="Proteomes" id="UP000735302"/>
    </source>
</evidence>
<comment type="caution">
    <text evidence="1">The sequence shown here is derived from an EMBL/GenBank/DDBJ whole genome shotgun (WGS) entry which is preliminary data.</text>
</comment>
<evidence type="ECO:0008006" key="3">
    <source>
        <dbReference type="Google" id="ProtNLM"/>
    </source>
</evidence>
<dbReference type="EMBL" id="BLXT01007982">
    <property type="protein sequence ID" value="GFO44788.1"/>
    <property type="molecule type" value="Genomic_DNA"/>
</dbReference>
<proteinExistence type="predicted"/>
<name>A0AAV4DKK7_9GAST</name>
<gene>
    <name evidence="1" type="ORF">PoB_007129300</name>
</gene>
<accession>A0AAV4DKK7</accession>
<reference evidence="1 2" key="1">
    <citation type="journal article" date="2021" name="Elife">
        <title>Chloroplast acquisition without the gene transfer in kleptoplastic sea slugs, Plakobranchus ocellatus.</title>
        <authorList>
            <person name="Maeda T."/>
            <person name="Takahashi S."/>
            <person name="Yoshida T."/>
            <person name="Shimamura S."/>
            <person name="Takaki Y."/>
            <person name="Nagai Y."/>
            <person name="Toyoda A."/>
            <person name="Suzuki Y."/>
            <person name="Arimoto A."/>
            <person name="Ishii H."/>
            <person name="Satoh N."/>
            <person name="Nishiyama T."/>
            <person name="Hasebe M."/>
            <person name="Maruyama T."/>
            <person name="Minagawa J."/>
            <person name="Obokata J."/>
            <person name="Shigenobu S."/>
        </authorList>
    </citation>
    <scope>NUCLEOTIDE SEQUENCE [LARGE SCALE GENOMIC DNA]</scope>
</reference>
<protein>
    <recommendedName>
        <fullName evidence="3">Secreted protein</fullName>
    </recommendedName>
</protein>
<dbReference type="Proteomes" id="UP000735302">
    <property type="component" value="Unassembled WGS sequence"/>
</dbReference>